<dbReference type="EMBL" id="MU268795">
    <property type="protein sequence ID" value="KAH7903718.1"/>
    <property type="molecule type" value="Genomic_DNA"/>
</dbReference>
<evidence type="ECO:0000313" key="1">
    <source>
        <dbReference type="EMBL" id="KAH7903718.1"/>
    </source>
</evidence>
<comment type="caution">
    <text evidence="1">The sequence shown here is derived from an EMBL/GenBank/DDBJ whole genome shotgun (WGS) entry which is preliminary data.</text>
</comment>
<sequence>MTPTANLRPAASLAPSMKILRSSAAILANVTPAPWAAPVAAALVAVIDMFAQAKANTSAMRKLKDRCVELVIVFQENCNDASNIDKRKGANVVTSTLERVKQRMTRWASMSKLEQFLRQDDISSDIHKCHLDITDCLTNFQIISHFGIHAWQEEFSATYKDDRNEIVQYLSDIKTRMPSF</sequence>
<proteinExistence type="predicted"/>
<reference evidence="1" key="1">
    <citation type="journal article" date="2021" name="New Phytol.">
        <title>Evolutionary innovations through gain and loss of genes in the ectomycorrhizal Boletales.</title>
        <authorList>
            <person name="Wu G."/>
            <person name="Miyauchi S."/>
            <person name="Morin E."/>
            <person name="Kuo A."/>
            <person name="Drula E."/>
            <person name="Varga T."/>
            <person name="Kohler A."/>
            <person name="Feng B."/>
            <person name="Cao Y."/>
            <person name="Lipzen A."/>
            <person name="Daum C."/>
            <person name="Hundley H."/>
            <person name="Pangilinan J."/>
            <person name="Johnson J."/>
            <person name="Barry K."/>
            <person name="LaButti K."/>
            <person name="Ng V."/>
            <person name="Ahrendt S."/>
            <person name="Min B."/>
            <person name="Choi I.G."/>
            <person name="Park H."/>
            <person name="Plett J.M."/>
            <person name="Magnuson J."/>
            <person name="Spatafora J.W."/>
            <person name="Nagy L.G."/>
            <person name="Henrissat B."/>
            <person name="Grigoriev I.V."/>
            <person name="Yang Z.L."/>
            <person name="Xu J."/>
            <person name="Martin F.M."/>
        </authorList>
    </citation>
    <scope>NUCLEOTIDE SEQUENCE</scope>
    <source>
        <strain evidence="1">ATCC 28755</strain>
    </source>
</reference>
<name>A0ACB7ZTP6_9AGAM</name>
<keyword evidence="2" id="KW-1185">Reference proteome</keyword>
<evidence type="ECO:0000313" key="2">
    <source>
        <dbReference type="Proteomes" id="UP000790377"/>
    </source>
</evidence>
<gene>
    <name evidence="1" type="ORF">BJ138DRAFT_95665</name>
</gene>
<dbReference type="Proteomes" id="UP000790377">
    <property type="component" value="Unassembled WGS sequence"/>
</dbReference>
<accession>A0ACB7ZTP6</accession>
<protein>
    <submittedName>
        <fullName evidence="1">Uncharacterized protein</fullName>
    </submittedName>
</protein>
<organism evidence="1 2">
    <name type="scientific">Hygrophoropsis aurantiaca</name>
    <dbReference type="NCBI Taxonomy" id="72124"/>
    <lineage>
        <taxon>Eukaryota</taxon>
        <taxon>Fungi</taxon>
        <taxon>Dikarya</taxon>
        <taxon>Basidiomycota</taxon>
        <taxon>Agaricomycotina</taxon>
        <taxon>Agaricomycetes</taxon>
        <taxon>Agaricomycetidae</taxon>
        <taxon>Boletales</taxon>
        <taxon>Coniophorineae</taxon>
        <taxon>Hygrophoropsidaceae</taxon>
        <taxon>Hygrophoropsis</taxon>
    </lineage>
</organism>